<keyword evidence="2" id="KW-0961">Cell wall biogenesis/degradation</keyword>
<dbReference type="Pfam" id="PF08239">
    <property type="entry name" value="SH3_3"/>
    <property type="match status" value="6"/>
</dbReference>
<evidence type="ECO:0000256" key="1">
    <source>
        <dbReference type="ARBA" id="ARBA00022801"/>
    </source>
</evidence>
<feature type="domain" description="SH3b" evidence="3">
    <location>
        <begin position="195"/>
        <end position="257"/>
    </location>
</feature>
<dbReference type="InterPro" id="IPR052354">
    <property type="entry name" value="Cell_Wall_Dynamics_Protein"/>
</dbReference>
<evidence type="ECO:0000313" key="5">
    <source>
        <dbReference type="Proteomes" id="UP000095209"/>
    </source>
</evidence>
<accession>A0A1E5LBR3</accession>
<reference evidence="4 5" key="1">
    <citation type="submission" date="2016-08" db="EMBL/GenBank/DDBJ databases">
        <title>Genome of Bacillus solimangrovi GH2-4.</title>
        <authorList>
            <person name="Lim S."/>
            <person name="Kim B.-C."/>
        </authorList>
    </citation>
    <scope>NUCLEOTIDE SEQUENCE [LARGE SCALE GENOMIC DNA]</scope>
    <source>
        <strain evidence="4 5">GH2-4</strain>
    </source>
</reference>
<dbReference type="PANTHER" id="PTHR34408:SF1">
    <property type="entry name" value="GLYCOSYL HYDROLASE FAMILY 19 DOMAIN-CONTAINING PROTEIN HI_1415"/>
    <property type="match status" value="1"/>
</dbReference>
<dbReference type="Gene3D" id="3.40.630.40">
    <property type="entry name" value="Zn-dependent exopeptidases"/>
    <property type="match status" value="1"/>
</dbReference>
<dbReference type="CDD" id="cd02696">
    <property type="entry name" value="MurNAc-LAA"/>
    <property type="match status" value="1"/>
</dbReference>
<dbReference type="EMBL" id="MJEH01000061">
    <property type="protein sequence ID" value="OEH91500.1"/>
    <property type="molecule type" value="Genomic_DNA"/>
</dbReference>
<name>A0A1E5LBR3_9BACI</name>
<dbReference type="GO" id="GO:0009253">
    <property type="term" value="P:peptidoglycan catabolic process"/>
    <property type="evidence" value="ECO:0007669"/>
    <property type="project" value="InterPro"/>
</dbReference>
<dbReference type="Proteomes" id="UP000095209">
    <property type="component" value="Unassembled WGS sequence"/>
</dbReference>
<feature type="domain" description="SH3b" evidence="3">
    <location>
        <begin position="28"/>
        <end position="91"/>
    </location>
</feature>
<dbReference type="SMART" id="SM00287">
    <property type="entry name" value="SH3b"/>
    <property type="match status" value="6"/>
</dbReference>
<evidence type="ECO:0000256" key="2">
    <source>
        <dbReference type="ARBA" id="ARBA00023316"/>
    </source>
</evidence>
<keyword evidence="5" id="KW-1185">Reference proteome</keyword>
<feature type="domain" description="SH3b" evidence="3">
    <location>
        <begin position="265"/>
        <end position="326"/>
    </location>
</feature>
<dbReference type="SUPFAM" id="SSF53187">
    <property type="entry name" value="Zn-dependent exopeptidases"/>
    <property type="match status" value="1"/>
</dbReference>
<evidence type="ECO:0000259" key="3">
    <source>
        <dbReference type="PROSITE" id="PS51781"/>
    </source>
</evidence>
<dbReference type="GO" id="GO:0071555">
    <property type="term" value="P:cell wall organization"/>
    <property type="evidence" value="ECO:0007669"/>
    <property type="project" value="UniProtKB-KW"/>
</dbReference>
<dbReference type="PANTHER" id="PTHR34408">
    <property type="entry name" value="FAMILY PROTEIN, PUTATIVE-RELATED"/>
    <property type="match status" value="1"/>
</dbReference>
<dbReference type="RefSeq" id="WP_069718509.1">
    <property type="nucleotide sequence ID" value="NZ_MJEH01000061.1"/>
</dbReference>
<sequence>MLRRHISLSLILTLLLSIFSLSINQTYAQQVTIISDSVIVRDAPNIGGKVLTEIEKGNTFELIDQQNDWSKIKLNNGTSGWIASWLLETIDNTASANQNNVEKDTELVIEKEKEKVSTSEYVISTVDNLRVRNGPGLDYESLGYMDKNKNYTKVSEQGDWTKIQYNDTTGWAASRYLTASNNNNPQSESVEEPEEKTVTVIVPILNIRQSANTTSDIVGQLKEGEIVQVIQQTDEWLQVKTENKTGWVAAEFTTEKQTAPIEIEQKWVTVNVDSLNIRKQPSTTSEIVGKVTINDILAVNEKQDEWYELVGDQKGWINASFVSETNEQTALSTEKKQVVTATILNVRKEPSLDSPIIGKFIESEQVSVLVEQDKWSKVKTENGTGWVYNEYLVDLSSIEPIEAETITILNEGTNLRSEPSLTGKIVGNASKGTTYQAIKHDRDWYEIKITNGKKAYVASWIVATNLKPKNDQSNPLNGKVIVIDPGHGGDDSGTTGFTGTEEKDLTLKTALALAEKLKQSNAQVILTRKDDRKLTLKYRVSISHHYEADAFVSLHYDSVRDTSVNGVGSFYYNKQKDYPLASAIHKQLITQTKRKDRTAKFGDLHVVRENYQPAALIELGFLSNANEEALVNTSQYQEQAVQAIYDGLVDYFKHS</sequence>
<organism evidence="4 5">
    <name type="scientific">Bacillus solimangrovi</name>
    <dbReference type="NCBI Taxonomy" id="1305675"/>
    <lineage>
        <taxon>Bacteria</taxon>
        <taxon>Bacillati</taxon>
        <taxon>Bacillota</taxon>
        <taxon>Bacilli</taxon>
        <taxon>Bacillales</taxon>
        <taxon>Bacillaceae</taxon>
        <taxon>Bacillus</taxon>
    </lineage>
</organism>
<evidence type="ECO:0000313" key="4">
    <source>
        <dbReference type="EMBL" id="OEH91500.1"/>
    </source>
</evidence>
<keyword evidence="1" id="KW-0378">Hydrolase</keyword>
<protein>
    <recommendedName>
        <fullName evidence="3">SH3b domain-containing protein</fullName>
    </recommendedName>
</protein>
<feature type="domain" description="SH3b" evidence="3">
    <location>
        <begin position="117"/>
        <end position="181"/>
    </location>
</feature>
<dbReference type="AlphaFoldDB" id="A0A1E5LBR3"/>
<dbReference type="PROSITE" id="PS51781">
    <property type="entry name" value="SH3B"/>
    <property type="match status" value="6"/>
</dbReference>
<dbReference type="GO" id="GO:0008745">
    <property type="term" value="F:N-acetylmuramoyl-L-alanine amidase activity"/>
    <property type="evidence" value="ECO:0007669"/>
    <property type="project" value="InterPro"/>
</dbReference>
<dbReference type="Pfam" id="PF01520">
    <property type="entry name" value="Amidase_3"/>
    <property type="match status" value="1"/>
</dbReference>
<dbReference type="SMART" id="SM00646">
    <property type="entry name" value="Ami_3"/>
    <property type="match status" value="1"/>
</dbReference>
<gene>
    <name evidence="4" type="ORF">BFG57_05135</name>
</gene>
<feature type="domain" description="SH3b" evidence="3">
    <location>
        <begin position="403"/>
        <end position="465"/>
    </location>
</feature>
<dbReference type="InterPro" id="IPR003646">
    <property type="entry name" value="SH3-like_bac-type"/>
</dbReference>
<dbReference type="SUPFAM" id="SSF50044">
    <property type="entry name" value="SH3-domain"/>
    <property type="match status" value="1"/>
</dbReference>
<dbReference type="STRING" id="1305675.BFG57_05135"/>
<dbReference type="InterPro" id="IPR002508">
    <property type="entry name" value="MurNAc-LAA_cat"/>
</dbReference>
<comment type="caution">
    <text evidence="4">The sequence shown here is derived from an EMBL/GenBank/DDBJ whole genome shotgun (WGS) entry which is preliminary data.</text>
</comment>
<dbReference type="Gene3D" id="2.30.30.40">
    <property type="entry name" value="SH3 Domains"/>
    <property type="match status" value="6"/>
</dbReference>
<proteinExistence type="predicted"/>
<feature type="domain" description="SH3b" evidence="3">
    <location>
        <begin position="334"/>
        <end position="396"/>
    </location>
</feature>
<dbReference type="InterPro" id="IPR036028">
    <property type="entry name" value="SH3-like_dom_sf"/>
</dbReference>